<dbReference type="KEGG" id="mng:MNEG_2857"/>
<dbReference type="AlphaFoldDB" id="A0A0D2K3R4"/>
<sequence>MALLASHASQARLVARSHRVQASQSPLCASRISRRGLACRAQQETEAGASADTTQQAAPAKQQEQQQQQQQQQQQPAAAPAPTAPLLAKGQGTAVWTGAISIIFGVAYLALVFFLDSRGGEMLPPPPEAFLP</sequence>
<evidence type="ECO:0000256" key="2">
    <source>
        <dbReference type="SAM" id="Phobius"/>
    </source>
</evidence>
<reference evidence="3 4" key="1">
    <citation type="journal article" date="2013" name="BMC Genomics">
        <title>Reconstruction of the lipid metabolism for the microalga Monoraphidium neglectum from its genome sequence reveals characteristics suitable for biofuel production.</title>
        <authorList>
            <person name="Bogen C."/>
            <person name="Al-Dilaimi A."/>
            <person name="Albersmeier A."/>
            <person name="Wichmann J."/>
            <person name="Grundmann M."/>
            <person name="Rupp O."/>
            <person name="Lauersen K.J."/>
            <person name="Blifernez-Klassen O."/>
            <person name="Kalinowski J."/>
            <person name="Goesmann A."/>
            <person name="Mussgnug J.H."/>
            <person name="Kruse O."/>
        </authorList>
    </citation>
    <scope>NUCLEOTIDE SEQUENCE [LARGE SCALE GENOMIC DNA]</scope>
    <source>
        <strain evidence="3 4">SAG 48.87</strain>
    </source>
</reference>
<evidence type="ECO:0000313" key="3">
    <source>
        <dbReference type="EMBL" id="KIZ05093.1"/>
    </source>
</evidence>
<protein>
    <submittedName>
        <fullName evidence="3">Uncharacterized protein</fullName>
    </submittedName>
</protein>
<proteinExistence type="predicted"/>
<dbReference type="EMBL" id="KK100558">
    <property type="protein sequence ID" value="KIZ05093.1"/>
    <property type="molecule type" value="Genomic_DNA"/>
</dbReference>
<keyword evidence="2" id="KW-0472">Membrane</keyword>
<keyword evidence="2" id="KW-0812">Transmembrane</keyword>
<keyword evidence="2" id="KW-1133">Transmembrane helix</keyword>
<keyword evidence="4" id="KW-1185">Reference proteome</keyword>
<dbReference type="RefSeq" id="XP_013904112.1">
    <property type="nucleotide sequence ID" value="XM_014048658.1"/>
</dbReference>
<dbReference type="Proteomes" id="UP000054498">
    <property type="component" value="Unassembled WGS sequence"/>
</dbReference>
<organism evidence="3 4">
    <name type="scientific">Monoraphidium neglectum</name>
    <dbReference type="NCBI Taxonomy" id="145388"/>
    <lineage>
        <taxon>Eukaryota</taxon>
        <taxon>Viridiplantae</taxon>
        <taxon>Chlorophyta</taxon>
        <taxon>core chlorophytes</taxon>
        <taxon>Chlorophyceae</taxon>
        <taxon>CS clade</taxon>
        <taxon>Sphaeropleales</taxon>
        <taxon>Selenastraceae</taxon>
        <taxon>Monoraphidium</taxon>
    </lineage>
</organism>
<feature type="transmembrane region" description="Helical" evidence="2">
    <location>
        <begin position="94"/>
        <end position="115"/>
    </location>
</feature>
<evidence type="ECO:0000256" key="1">
    <source>
        <dbReference type="SAM" id="MobiDB-lite"/>
    </source>
</evidence>
<feature type="compositionally biased region" description="Low complexity" evidence="1">
    <location>
        <begin position="55"/>
        <end position="85"/>
    </location>
</feature>
<accession>A0A0D2K3R4</accession>
<gene>
    <name evidence="3" type="ORF">MNEG_2857</name>
</gene>
<dbReference type="OrthoDB" id="513423at2759"/>
<name>A0A0D2K3R4_9CHLO</name>
<evidence type="ECO:0000313" key="4">
    <source>
        <dbReference type="Proteomes" id="UP000054498"/>
    </source>
</evidence>
<feature type="region of interest" description="Disordered" evidence="1">
    <location>
        <begin position="39"/>
        <end position="85"/>
    </location>
</feature>
<dbReference type="GeneID" id="25735735"/>